<feature type="binding site" evidence="14">
    <location>
        <position position="152"/>
    </location>
    <ligand>
        <name>Mg(2+)</name>
        <dbReference type="ChEBI" id="CHEBI:18420"/>
    </ligand>
</feature>
<dbReference type="PANTHER" id="PTHR11596">
    <property type="entry name" value="ALKALINE PHOSPHATASE"/>
    <property type="match status" value="1"/>
</dbReference>
<dbReference type="AlphaFoldDB" id="A0AAV6UPM3"/>
<dbReference type="GO" id="GO:0004035">
    <property type="term" value="F:alkaline phosphatase activity"/>
    <property type="evidence" value="ECO:0007669"/>
    <property type="project" value="UniProtKB-EC"/>
</dbReference>
<dbReference type="EC" id="3.1.3.1" evidence="3"/>
<name>A0AAV6UPM3_9ARAC</name>
<dbReference type="Proteomes" id="UP000827092">
    <property type="component" value="Unassembled WGS sequence"/>
</dbReference>
<dbReference type="EMBL" id="JAFNEN010000309">
    <property type="protein sequence ID" value="KAG8186216.1"/>
    <property type="molecule type" value="Genomic_DNA"/>
</dbReference>
<gene>
    <name evidence="16" type="ORF">JTE90_008744</name>
</gene>
<dbReference type="GO" id="GO:0005886">
    <property type="term" value="C:plasma membrane"/>
    <property type="evidence" value="ECO:0007669"/>
    <property type="project" value="UniProtKB-SubCell"/>
</dbReference>
<dbReference type="Gene3D" id="3.40.720.10">
    <property type="entry name" value="Alkaline Phosphatase, subunit A"/>
    <property type="match status" value="1"/>
</dbReference>
<feature type="binding site" evidence="14">
    <location>
        <position position="319"/>
    </location>
    <ligand>
        <name>Zn(2+)</name>
        <dbReference type="ChEBI" id="CHEBI:29105"/>
        <label>2</label>
    </ligand>
</feature>
<dbReference type="CDD" id="cd16012">
    <property type="entry name" value="ALP"/>
    <property type="match status" value="1"/>
</dbReference>
<evidence type="ECO:0000256" key="1">
    <source>
        <dbReference type="ARBA" id="ARBA00004609"/>
    </source>
</evidence>
<feature type="binding site" evidence="14">
    <location>
        <position position="360"/>
    </location>
    <ligand>
        <name>Zn(2+)</name>
        <dbReference type="ChEBI" id="CHEBI:29105"/>
        <label>2</label>
    </ligand>
</feature>
<feature type="binding site" evidence="14">
    <location>
        <position position="41"/>
    </location>
    <ligand>
        <name>Zn(2+)</name>
        <dbReference type="ChEBI" id="CHEBI:29105"/>
        <label>2</label>
    </ligand>
</feature>
<feature type="binding site" evidence="14">
    <location>
        <position position="437"/>
    </location>
    <ligand>
        <name>Zn(2+)</name>
        <dbReference type="ChEBI" id="CHEBI:29105"/>
        <label>2</label>
    </ligand>
</feature>
<keyword evidence="5" id="KW-0336">GPI-anchor</keyword>
<keyword evidence="12" id="KW-0449">Lipoprotein</keyword>
<feature type="active site" description="Phosphoserine intermediate" evidence="13">
    <location>
        <position position="91"/>
    </location>
</feature>
<dbReference type="SMART" id="SM00098">
    <property type="entry name" value="alkPPc"/>
    <property type="match status" value="1"/>
</dbReference>
<comment type="cofactor">
    <cofactor evidence="14">
        <name>Zn(2+)</name>
        <dbReference type="ChEBI" id="CHEBI:29105"/>
    </cofactor>
    <text evidence="14">Binds 2 Zn(2+) ions.</text>
</comment>
<keyword evidence="4" id="KW-1003">Cell membrane</keyword>
<proteinExistence type="inferred from homology"/>
<dbReference type="Pfam" id="PF00245">
    <property type="entry name" value="Alk_phosphatase"/>
    <property type="match status" value="1"/>
</dbReference>
<evidence type="ECO:0000256" key="8">
    <source>
        <dbReference type="ARBA" id="ARBA00022833"/>
    </source>
</evidence>
<protein>
    <recommendedName>
        <fullName evidence="3">alkaline phosphatase</fullName>
        <ecNumber evidence="3">3.1.3.1</ecNumber>
    </recommendedName>
</protein>
<evidence type="ECO:0000256" key="6">
    <source>
        <dbReference type="ARBA" id="ARBA00022723"/>
    </source>
</evidence>
<dbReference type="GO" id="GO:0098552">
    <property type="term" value="C:side of membrane"/>
    <property type="evidence" value="ECO:0007669"/>
    <property type="project" value="UniProtKB-KW"/>
</dbReference>
<comment type="similarity">
    <text evidence="2 15">Belongs to the alkaline phosphatase family.</text>
</comment>
<keyword evidence="8 14" id="KW-0862">Zinc</keyword>
<feature type="binding site" evidence="14">
    <location>
        <position position="154"/>
    </location>
    <ligand>
        <name>Mg(2+)</name>
        <dbReference type="ChEBI" id="CHEBI:18420"/>
    </ligand>
</feature>
<evidence type="ECO:0000256" key="5">
    <source>
        <dbReference type="ARBA" id="ARBA00022622"/>
    </source>
</evidence>
<keyword evidence="6 14" id="KW-0479">Metal-binding</keyword>
<dbReference type="SUPFAM" id="SSF53649">
    <property type="entry name" value="Alkaline phosphatase-like"/>
    <property type="match status" value="1"/>
</dbReference>
<comment type="cofactor">
    <cofactor evidence="14">
        <name>Mg(2+)</name>
        <dbReference type="ChEBI" id="CHEBI:18420"/>
    </cofactor>
    <text evidence="14">Binds 1 Mg(2+) ion.</text>
</comment>
<keyword evidence="9 14" id="KW-0460">Magnesium</keyword>
<evidence type="ECO:0000256" key="2">
    <source>
        <dbReference type="ARBA" id="ARBA00005984"/>
    </source>
</evidence>
<evidence type="ECO:0000313" key="16">
    <source>
        <dbReference type="EMBL" id="KAG8186216.1"/>
    </source>
</evidence>
<dbReference type="PRINTS" id="PR00113">
    <property type="entry name" value="ALKPHPHTASE"/>
</dbReference>
<keyword evidence="17" id="KW-1185">Reference proteome</keyword>
<evidence type="ECO:0000256" key="14">
    <source>
        <dbReference type="PIRSR" id="PIRSR601952-2"/>
    </source>
</evidence>
<reference evidence="16 17" key="1">
    <citation type="journal article" date="2022" name="Nat. Ecol. Evol.">
        <title>A masculinizing supergene underlies an exaggerated male reproductive morph in a spider.</title>
        <authorList>
            <person name="Hendrickx F."/>
            <person name="De Corte Z."/>
            <person name="Sonet G."/>
            <person name="Van Belleghem S.M."/>
            <person name="Kostlbacher S."/>
            <person name="Vangestel C."/>
        </authorList>
    </citation>
    <scope>NUCLEOTIDE SEQUENCE [LARGE SCALE GENOMIC DNA]</scope>
    <source>
        <strain evidence="16">W744_W776</strain>
    </source>
</reference>
<comment type="subcellular location">
    <subcellularLocation>
        <location evidence="1">Cell membrane</location>
        <topology evidence="1">Lipid-anchor</topology>
        <topology evidence="1">GPI-anchor</topology>
    </subcellularLocation>
</comment>
<sequence length="595" mass="66293">MSIPFADRWHWYHQAKSQLLRNLEDDRNYNVAKNIILFIGDGMGMTTVTAARILRGQLGGNTGEEAELAFDKFPYVALAKTYNTDSQVGDSGACATALLCGVKGRFETVGLDDSGRYEKCESSFQSRIPCLADWAQAEGKSTGLVTTTRVTHATPAAMFGHSASRYWESDSKIPEEDRKLCKDIARQLVENDPGRNINVILGGGRCHFLPRIEDGAQNPTDMGKREDGQNLIDAWHEDKKTRGLKHKYVASKKEFDKVDPRNTDYLLGLFNYGHMAYEVDRDSSPEGEPSLAEMTRKSIEILRKNPRGYFLMVEGGRIDHSHHFNNAHRALTDTLALEDAVAAALELTRADDTLVVVTADHSHVFAFGGNPKRGNPILGVDSKLSDVDNMPYTTLLYANGPGYKRDFPTGRENLTGTNTDDKNYVQQSAVPRRWDTHGGEDVPVYARGPMAHLFRGVLEQTYIPHALAYAACIGPQRDDCERRRKQQQEFQRQVIECPSAHVHGSSRRPGLDVWWTVLVAVWRQLVIYIRGVPEQTYIPLAYAACIGPQRDDCERRAKAAGGVPASGHRVSVCARVHRLVESPSLDVLWTVLVAV</sequence>
<dbReference type="InterPro" id="IPR001952">
    <property type="entry name" value="Alkaline_phosphatase"/>
</dbReference>
<organism evidence="16 17">
    <name type="scientific">Oedothorax gibbosus</name>
    <dbReference type="NCBI Taxonomy" id="931172"/>
    <lineage>
        <taxon>Eukaryota</taxon>
        <taxon>Metazoa</taxon>
        <taxon>Ecdysozoa</taxon>
        <taxon>Arthropoda</taxon>
        <taxon>Chelicerata</taxon>
        <taxon>Arachnida</taxon>
        <taxon>Araneae</taxon>
        <taxon>Araneomorphae</taxon>
        <taxon>Entelegynae</taxon>
        <taxon>Araneoidea</taxon>
        <taxon>Linyphiidae</taxon>
        <taxon>Erigoninae</taxon>
        <taxon>Oedothorax</taxon>
    </lineage>
</organism>
<keyword evidence="10" id="KW-0472">Membrane</keyword>
<evidence type="ECO:0000256" key="12">
    <source>
        <dbReference type="ARBA" id="ARBA00023288"/>
    </source>
</evidence>
<feature type="binding site" evidence="14">
    <location>
        <position position="41"/>
    </location>
    <ligand>
        <name>Mg(2+)</name>
        <dbReference type="ChEBI" id="CHEBI:18420"/>
    </ligand>
</feature>
<keyword evidence="7" id="KW-0378">Hydrolase</keyword>
<dbReference type="InterPro" id="IPR017850">
    <property type="entry name" value="Alkaline_phosphatase_core_sf"/>
</dbReference>
<evidence type="ECO:0000256" key="4">
    <source>
        <dbReference type="ARBA" id="ARBA00022475"/>
    </source>
</evidence>
<dbReference type="PANTHER" id="PTHR11596:SF91">
    <property type="entry name" value="ALKALINE PHOSPHATASE-RELATED"/>
    <property type="match status" value="1"/>
</dbReference>
<evidence type="ECO:0000256" key="11">
    <source>
        <dbReference type="ARBA" id="ARBA00023180"/>
    </source>
</evidence>
<dbReference type="FunFam" id="3.40.720.10:FF:000008">
    <property type="entry name" value="Alkaline phosphatase"/>
    <property type="match status" value="1"/>
</dbReference>
<feature type="binding site" evidence="14">
    <location>
        <position position="361"/>
    </location>
    <ligand>
        <name>Zn(2+)</name>
        <dbReference type="ChEBI" id="CHEBI:29105"/>
        <label>2</label>
    </ligand>
</feature>
<evidence type="ECO:0000256" key="3">
    <source>
        <dbReference type="ARBA" id="ARBA00012647"/>
    </source>
</evidence>
<comment type="caution">
    <text evidence="16">The sequence shown here is derived from an EMBL/GenBank/DDBJ whole genome shotgun (WGS) entry which is preliminary data.</text>
</comment>
<feature type="binding site" evidence="14">
    <location>
        <position position="323"/>
    </location>
    <ligand>
        <name>Zn(2+)</name>
        <dbReference type="ChEBI" id="CHEBI:29105"/>
        <label>2</label>
    </ligand>
</feature>
<evidence type="ECO:0000256" key="13">
    <source>
        <dbReference type="PIRSR" id="PIRSR601952-1"/>
    </source>
</evidence>
<dbReference type="GO" id="GO:0046872">
    <property type="term" value="F:metal ion binding"/>
    <property type="evidence" value="ECO:0007669"/>
    <property type="project" value="UniProtKB-KW"/>
</dbReference>
<feature type="binding site" evidence="14">
    <location>
        <position position="314"/>
    </location>
    <ligand>
        <name>Mg(2+)</name>
        <dbReference type="ChEBI" id="CHEBI:18420"/>
    </ligand>
</feature>
<evidence type="ECO:0000256" key="7">
    <source>
        <dbReference type="ARBA" id="ARBA00022801"/>
    </source>
</evidence>
<evidence type="ECO:0000256" key="9">
    <source>
        <dbReference type="ARBA" id="ARBA00022842"/>
    </source>
</evidence>
<keyword evidence="11" id="KW-0325">Glycoprotein</keyword>
<evidence type="ECO:0000313" key="17">
    <source>
        <dbReference type="Proteomes" id="UP000827092"/>
    </source>
</evidence>
<evidence type="ECO:0000256" key="10">
    <source>
        <dbReference type="ARBA" id="ARBA00023136"/>
    </source>
</evidence>
<evidence type="ECO:0000256" key="15">
    <source>
        <dbReference type="RuleBase" id="RU003946"/>
    </source>
</evidence>
<accession>A0AAV6UPM3</accession>